<dbReference type="STRING" id="98765.A0A2R6NMJ0"/>
<dbReference type="AlphaFoldDB" id="A0A2R6NMJ0"/>
<evidence type="ECO:0000313" key="2">
    <source>
        <dbReference type="EMBL" id="PSR73570.1"/>
    </source>
</evidence>
<proteinExistence type="predicted"/>
<sequence>MPDSPPRARALEENWISSATLSQVMQARRDDSPVPPRTPEPKSPTLPSFALSTPSATSSRSIDTSPGSPLRAIQFIRRADRDSPVMMRPDTPSKAPRVAASNTPRQPVWRP</sequence>
<dbReference type="OrthoDB" id="10017054at2759"/>
<feature type="region of interest" description="Disordered" evidence="1">
    <location>
        <begin position="1"/>
        <end position="111"/>
    </location>
</feature>
<reference evidence="2 3" key="1">
    <citation type="submission" date="2018-02" db="EMBL/GenBank/DDBJ databases">
        <title>Genome sequence of the basidiomycete white-rot fungus Phlebia centrifuga.</title>
        <authorList>
            <person name="Granchi Z."/>
            <person name="Peng M."/>
            <person name="de Vries R.P."/>
            <person name="Hilden K."/>
            <person name="Makela M.R."/>
            <person name="Grigoriev I."/>
            <person name="Riley R."/>
        </authorList>
    </citation>
    <scope>NUCLEOTIDE SEQUENCE [LARGE SCALE GENOMIC DNA]</scope>
    <source>
        <strain evidence="2 3">FBCC195</strain>
    </source>
</reference>
<name>A0A2R6NMJ0_9APHY</name>
<accession>A0A2R6NMJ0</accession>
<dbReference type="EMBL" id="MLYV02001069">
    <property type="protein sequence ID" value="PSR73570.1"/>
    <property type="molecule type" value="Genomic_DNA"/>
</dbReference>
<feature type="compositionally biased region" description="Polar residues" evidence="1">
    <location>
        <begin position="50"/>
        <end position="67"/>
    </location>
</feature>
<gene>
    <name evidence="2" type="ORF">PHLCEN_2v10489</name>
</gene>
<dbReference type="Proteomes" id="UP000186601">
    <property type="component" value="Unassembled WGS sequence"/>
</dbReference>
<comment type="caution">
    <text evidence="2">The sequence shown here is derived from an EMBL/GenBank/DDBJ whole genome shotgun (WGS) entry which is preliminary data.</text>
</comment>
<evidence type="ECO:0000313" key="3">
    <source>
        <dbReference type="Proteomes" id="UP000186601"/>
    </source>
</evidence>
<protein>
    <submittedName>
        <fullName evidence="2">Uncharacterized protein</fullName>
    </submittedName>
</protein>
<evidence type="ECO:0000256" key="1">
    <source>
        <dbReference type="SAM" id="MobiDB-lite"/>
    </source>
</evidence>
<organism evidence="2 3">
    <name type="scientific">Hermanssonia centrifuga</name>
    <dbReference type="NCBI Taxonomy" id="98765"/>
    <lineage>
        <taxon>Eukaryota</taxon>
        <taxon>Fungi</taxon>
        <taxon>Dikarya</taxon>
        <taxon>Basidiomycota</taxon>
        <taxon>Agaricomycotina</taxon>
        <taxon>Agaricomycetes</taxon>
        <taxon>Polyporales</taxon>
        <taxon>Meruliaceae</taxon>
        <taxon>Hermanssonia</taxon>
    </lineage>
</organism>
<keyword evidence="3" id="KW-1185">Reference proteome</keyword>
<feature type="compositionally biased region" description="Polar residues" evidence="1">
    <location>
        <begin position="15"/>
        <end position="25"/>
    </location>
</feature>
<feature type="compositionally biased region" description="Pro residues" evidence="1">
    <location>
        <begin position="33"/>
        <end position="44"/>
    </location>
</feature>